<feature type="transmembrane region" description="Helical" evidence="8">
    <location>
        <begin position="177"/>
        <end position="192"/>
    </location>
</feature>
<keyword evidence="4 10" id="KW-0808">Transferase</keyword>
<feature type="transmembrane region" description="Helical" evidence="8">
    <location>
        <begin position="344"/>
        <end position="363"/>
    </location>
</feature>
<gene>
    <name evidence="10" type="ORF">ACE1CI_12410</name>
</gene>
<evidence type="ECO:0000256" key="3">
    <source>
        <dbReference type="ARBA" id="ARBA00022676"/>
    </source>
</evidence>
<evidence type="ECO:0000313" key="10">
    <source>
        <dbReference type="EMBL" id="MFB2893706.1"/>
    </source>
</evidence>
<comment type="subcellular location">
    <subcellularLocation>
        <location evidence="1">Cell membrane</location>
        <topology evidence="1">Multi-pass membrane protein</topology>
    </subcellularLocation>
</comment>
<organism evidence="10 11">
    <name type="scientific">Floridaenema flaviceps BLCC-F50</name>
    <dbReference type="NCBI Taxonomy" id="3153642"/>
    <lineage>
        <taxon>Bacteria</taxon>
        <taxon>Bacillati</taxon>
        <taxon>Cyanobacteriota</taxon>
        <taxon>Cyanophyceae</taxon>
        <taxon>Oscillatoriophycideae</taxon>
        <taxon>Aerosakkonematales</taxon>
        <taxon>Aerosakkonemataceae</taxon>
        <taxon>Floridanema</taxon>
        <taxon>Floridanema flaviceps</taxon>
    </lineage>
</organism>
<evidence type="ECO:0000256" key="2">
    <source>
        <dbReference type="ARBA" id="ARBA00022475"/>
    </source>
</evidence>
<evidence type="ECO:0000256" key="1">
    <source>
        <dbReference type="ARBA" id="ARBA00004651"/>
    </source>
</evidence>
<keyword evidence="5 8" id="KW-0812">Transmembrane</keyword>
<evidence type="ECO:0000259" key="9">
    <source>
        <dbReference type="Pfam" id="PF13231"/>
    </source>
</evidence>
<reference evidence="10 11" key="1">
    <citation type="submission" date="2024-09" db="EMBL/GenBank/DDBJ databases">
        <title>Floridaenema gen nov. (Aerosakkonemataceae, Aerosakkonematales ord. nov., Cyanobacteria) from benthic tropical and subtropical fresh waters, with the description of four new species.</title>
        <authorList>
            <person name="Moretto J.A."/>
            <person name="Berthold D.E."/>
            <person name="Lefler F.W."/>
            <person name="Huang I.-S."/>
            <person name="Laughinghouse H. IV."/>
        </authorList>
    </citation>
    <scope>NUCLEOTIDE SEQUENCE [LARGE SCALE GENOMIC DNA]</scope>
    <source>
        <strain evidence="10 11">BLCC-F50</strain>
    </source>
</reference>
<dbReference type="PANTHER" id="PTHR33908:SF11">
    <property type="entry name" value="MEMBRANE PROTEIN"/>
    <property type="match status" value="1"/>
</dbReference>
<feature type="transmembrane region" description="Helical" evidence="8">
    <location>
        <begin position="406"/>
        <end position="424"/>
    </location>
</feature>
<feature type="transmembrane region" description="Helical" evidence="8">
    <location>
        <begin position="314"/>
        <end position="338"/>
    </location>
</feature>
<dbReference type="EMBL" id="JBHFNR010000083">
    <property type="protein sequence ID" value="MFB2893706.1"/>
    <property type="molecule type" value="Genomic_DNA"/>
</dbReference>
<evidence type="ECO:0000256" key="7">
    <source>
        <dbReference type="ARBA" id="ARBA00023136"/>
    </source>
</evidence>
<dbReference type="InterPro" id="IPR038731">
    <property type="entry name" value="RgtA/B/C-like"/>
</dbReference>
<sequence>MKIKNITFNFFSSYFPQKGLRILIITLLLIGILFRCTNIDTKVYWGDEVFTSWRLAGYTLNEFVQQVSDGKIRTIDELQQYQRIDPEKSVIEPIKVLAVEDCHPPLYYIIAWFWQKTFGDSIAVKRSLSVAISLLIFPCLYLLCRELFASPLVGWIALGLVAVSPIHVLYAQEFRQYSLWTVTILLSGWALLRSMRLQTKSSWLIYAASLLLLLYTHLFSLFVAAGHLIYVLINQGWRWNKKSRNFGLAFLAGVIAFVPWIVAIIINFRGFQEITDWTNQKTSLFSLFKIWLFNLMYTFIDLDNPIILKLSNDWLHLLIKIILGLLIGILVGYSIYFICKHSQQQTWLFVLTLMGVTGISLILPDLIPGGIRSTIPRYLIPCYLGIQLAVAYLIATKISNFKFPGYWRLLLIAILSVSLLSCQISSPAKTWWTKYGSYYNPEVAQIVNQSPNPLVITMPYGPRILALSYLLHPQVHIQFIDETKILKIPNGFSDIFFYRIPQPLLDTLNQQYNNQIKIIYQSPLPSAYYVEPLAQHCQLWLAKLVKR</sequence>
<name>A0ABV4XPR9_9CYAN</name>
<feature type="transmembrane region" description="Helical" evidence="8">
    <location>
        <begin position="245"/>
        <end position="271"/>
    </location>
</feature>
<feature type="transmembrane region" description="Helical" evidence="8">
    <location>
        <begin position="283"/>
        <end position="302"/>
    </location>
</feature>
<evidence type="ECO:0000256" key="5">
    <source>
        <dbReference type="ARBA" id="ARBA00022692"/>
    </source>
</evidence>
<keyword evidence="2" id="KW-1003">Cell membrane</keyword>
<keyword evidence="11" id="KW-1185">Reference proteome</keyword>
<keyword evidence="7 8" id="KW-0472">Membrane</keyword>
<evidence type="ECO:0000256" key="8">
    <source>
        <dbReference type="SAM" id="Phobius"/>
    </source>
</evidence>
<feature type="transmembrane region" description="Helical" evidence="8">
    <location>
        <begin position="123"/>
        <end position="143"/>
    </location>
</feature>
<dbReference type="Proteomes" id="UP001576784">
    <property type="component" value="Unassembled WGS sequence"/>
</dbReference>
<feature type="domain" description="Glycosyltransferase RgtA/B/C/D-like" evidence="9">
    <location>
        <begin position="103"/>
        <end position="261"/>
    </location>
</feature>
<comment type="caution">
    <text evidence="10">The sequence shown here is derived from an EMBL/GenBank/DDBJ whole genome shotgun (WGS) entry which is preliminary data.</text>
</comment>
<dbReference type="RefSeq" id="WP_413263364.1">
    <property type="nucleotide sequence ID" value="NZ_JBHFNR010000083.1"/>
</dbReference>
<feature type="transmembrane region" description="Helical" evidence="8">
    <location>
        <begin position="204"/>
        <end position="233"/>
    </location>
</feature>
<keyword evidence="6 8" id="KW-1133">Transmembrane helix</keyword>
<evidence type="ECO:0000256" key="4">
    <source>
        <dbReference type="ARBA" id="ARBA00022679"/>
    </source>
</evidence>
<proteinExistence type="predicted"/>
<evidence type="ECO:0000313" key="11">
    <source>
        <dbReference type="Proteomes" id="UP001576784"/>
    </source>
</evidence>
<dbReference type="GO" id="GO:0016757">
    <property type="term" value="F:glycosyltransferase activity"/>
    <property type="evidence" value="ECO:0007669"/>
    <property type="project" value="UniProtKB-KW"/>
</dbReference>
<dbReference type="InterPro" id="IPR050297">
    <property type="entry name" value="LipidA_mod_glycosyltrf_83"/>
</dbReference>
<evidence type="ECO:0000256" key="6">
    <source>
        <dbReference type="ARBA" id="ARBA00022989"/>
    </source>
</evidence>
<accession>A0ABV4XPR9</accession>
<feature type="transmembrane region" description="Helical" evidence="8">
    <location>
        <begin position="149"/>
        <end position="170"/>
    </location>
</feature>
<feature type="transmembrane region" description="Helical" evidence="8">
    <location>
        <begin position="20"/>
        <end position="37"/>
    </location>
</feature>
<dbReference type="Pfam" id="PF13231">
    <property type="entry name" value="PMT_2"/>
    <property type="match status" value="1"/>
</dbReference>
<protein>
    <submittedName>
        <fullName evidence="10">Glycosyltransferase family 39 protein</fullName>
        <ecNumber evidence="10">2.4.-.-</ecNumber>
    </submittedName>
</protein>
<dbReference type="PANTHER" id="PTHR33908">
    <property type="entry name" value="MANNOSYLTRANSFERASE YKCB-RELATED"/>
    <property type="match status" value="1"/>
</dbReference>
<dbReference type="EC" id="2.4.-.-" evidence="10"/>
<keyword evidence="3 10" id="KW-0328">Glycosyltransferase</keyword>
<feature type="transmembrane region" description="Helical" evidence="8">
    <location>
        <begin position="375"/>
        <end position="394"/>
    </location>
</feature>